<accession>A0A1G2KTX1</accession>
<dbReference type="Proteomes" id="UP000178510">
    <property type="component" value="Unassembled WGS sequence"/>
</dbReference>
<dbReference type="PROSITE" id="PS00141">
    <property type="entry name" value="ASP_PROTEASE"/>
    <property type="match status" value="1"/>
</dbReference>
<dbReference type="SUPFAM" id="SSF50630">
    <property type="entry name" value="Acid proteases"/>
    <property type="match status" value="1"/>
</dbReference>
<evidence type="ECO:0000256" key="1">
    <source>
        <dbReference type="ARBA" id="ARBA00022801"/>
    </source>
</evidence>
<evidence type="ECO:0000259" key="2">
    <source>
        <dbReference type="PROSITE" id="PS50175"/>
    </source>
</evidence>
<dbReference type="GO" id="GO:0006508">
    <property type="term" value="P:proteolysis"/>
    <property type="evidence" value="ECO:0007669"/>
    <property type="project" value="InterPro"/>
</dbReference>
<name>A0A1G2KTX1_9BACT</name>
<dbReference type="PROSITE" id="PS50175">
    <property type="entry name" value="ASP_PROT_RETROV"/>
    <property type="match status" value="1"/>
</dbReference>
<evidence type="ECO:0000313" key="3">
    <source>
        <dbReference type="EMBL" id="OHA02634.1"/>
    </source>
</evidence>
<feature type="domain" description="Peptidase A2" evidence="2">
    <location>
        <begin position="15"/>
        <end position="92"/>
    </location>
</feature>
<dbReference type="Gene3D" id="2.40.70.10">
    <property type="entry name" value="Acid Proteases"/>
    <property type="match status" value="1"/>
</dbReference>
<dbReference type="GO" id="GO:0004190">
    <property type="term" value="F:aspartic-type endopeptidase activity"/>
    <property type="evidence" value="ECO:0007669"/>
    <property type="project" value="InterPro"/>
</dbReference>
<protein>
    <recommendedName>
        <fullName evidence="2">Peptidase A2 domain-containing protein</fullName>
    </recommendedName>
</protein>
<organism evidence="3 4">
    <name type="scientific">Candidatus Sungbacteria bacterium RIFCSPHIGHO2_02_FULL_52_23</name>
    <dbReference type="NCBI Taxonomy" id="1802274"/>
    <lineage>
        <taxon>Bacteria</taxon>
        <taxon>Candidatus Sungiibacteriota</taxon>
    </lineage>
</organism>
<dbReference type="InterPro" id="IPR021109">
    <property type="entry name" value="Peptidase_aspartic_dom_sf"/>
</dbReference>
<keyword evidence="1" id="KW-0378">Hydrolase</keyword>
<sequence>MIEITIFGPNGTHKELALLDSGADRTLLNMEIAKYLEIDLSRALRGRMDGIVGGTEAFTTELEVQAEHLGKIKIPVSFIETRNFGALLGEDGFFDLHKIRFEKDHNTFEINPVRK</sequence>
<gene>
    <name evidence="3" type="ORF">A3J58_02795</name>
</gene>
<dbReference type="EMBL" id="MHQM01000040">
    <property type="protein sequence ID" value="OHA02634.1"/>
    <property type="molecule type" value="Genomic_DNA"/>
</dbReference>
<dbReference type="InterPro" id="IPR001995">
    <property type="entry name" value="Peptidase_A2_cat"/>
</dbReference>
<dbReference type="InterPro" id="IPR001969">
    <property type="entry name" value="Aspartic_peptidase_AS"/>
</dbReference>
<evidence type="ECO:0000313" key="4">
    <source>
        <dbReference type="Proteomes" id="UP000178510"/>
    </source>
</evidence>
<dbReference type="AlphaFoldDB" id="A0A1G2KTX1"/>
<reference evidence="3 4" key="1">
    <citation type="journal article" date="2016" name="Nat. Commun.">
        <title>Thousands of microbial genomes shed light on interconnected biogeochemical processes in an aquifer system.</title>
        <authorList>
            <person name="Anantharaman K."/>
            <person name="Brown C.T."/>
            <person name="Hug L.A."/>
            <person name="Sharon I."/>
            <person name="Castelle C.J."/>
            <person name="Probst A.J."/>
            <person name="Thomas B.C."/>
            <person name="Singh A."/>
            <person name="Wilkins M.J."/>
            <person name="Karaoz U."/>
            <person name="Brodie E.L."/>
            <person name="Williams K.H."/>
            <person name="Hubbard S.S."/>
            <person name="Banfield J.F."/>
        </authorList>
    </citation>
    <scope>NUCLEOTIDE SEQUENCE [LARGE SCALE GENOMIC DNA]</scope>
</reference>
<proteinExistence type="predicted"/>
<comment type="caution">
    <text evidence="3">The sequence shown here is derived from an EMBL/GenBank/DDBJ whole genome shotgun (WGS) entry which is preliminary data.</text>
</comment>